<evidence type="ECO:0000256" key="1">
    <source>
        <dbReference type="ARBA" id="ARBA00023015"/>
    </source>
</evidence>
<dbReference type="PROSITE" id="PS50943">
    <property type="entry name" value="HTH_CROC1"/>
    <property type="match status" value="1"/>
</dbReference>
<dbReference type="Gene3D" id="1.10.260.40">
    <property type="entry name" value="lambda repressor-like DNA-binding domains"/>
    <property type="match status" value="1"/>
</dbReference>
<evidence type="ECO:0000256" key="3">
    <source>
        <dbReference type="ARBA" id="ARBA00023163"/>
    </source>
</evidence>
<dbReference type="EMBL" id="CP087830">
    <property type="protein sequence ID" value="UZA01974.1"/>
    <property type="molecule type" value="Genomic_DNA"/>
</dbReference>
<name>A0AAQ2QCY1_MORBO</name>
<dbReference type="PANTHER" id="PTHR40661:SF3">
    <property type="entry name" value="FELS-1 PROPHAGE TRANSCRIPTIONAL REGULATOR"/>
    <property type="match status" value="1"/>
</dbReference>
<dbReference type="Proteomes" id="UP001163632">
    <property type="component" value="Plasmid unnamed1"/>
</dbReference>
<accession>A0AAQ2QCY1</accession>
<protein>
    <submittedName>
        <fullName evidence="7">Helix-turn-helix domain-containing protein</fullName>
    </submittedName>
</protein>
<dbReference type="GO" id="GO:0003677">
    <property type="term" value="F:DNA binding"/>
    <property type="evidence" value="ECO:0007669"/>
    <property type="project" value="UniProtKB-KW"/>
</dbReference>
<dbReference type="Proteomes" id="UP001163632">
    <property type="component" value="Chromosome"/>
</dbReference>
<dbReference type="EMBL" id="CP087781">
    <property type="protein sequence ID" value="UZA50561.1"/>
    <property type="molecule type" value="Genomic_DNA"/>
</dbReference>
<dbReference type="Pfam" id="PF01381">
    <property type="entry name" value="HTH_3"/>
    <property type="match status" value="1"/>
</dbReference>
<organism evidence="7 8">
    <name type="scientific">Moraxella bovis</name>
    <dbReference type="NCBI Taxonomy" id="476"/>
    <lineage>
        <taxon>Bacteria</taxon>
        <taxon>Pseudomonadati</taxon>
        <taxon>Pseudomonadota</taxon>
        <taxon>Gammaproteobacteria</taxon>
        <taxon>Moraxellales</taxon>
        <taxon>Moraxellaceae</taxon>
        <taxon>Moraxella</taxon>
    </lineage>
</organism>
<dbReference type="CDD" id="cd00093">
    <property type="entry name" value="HTH_XRE"/>
    <property type="match status" value="1"/>
</dbReference>
<dbReference type="InterPro" id="IPR010982">
    <property type="entry name" value="Lambda_DNA-bd_dom_sf"/>
</dbReference>
<sequence length="225" mass="25037">MNRQKIGTRLQQVREQSGLGRATVCEKVGIGTTTLRQWEVGATEVSLETLEKLARLYKVSPQYLIFGTDGDTLPPEPTSTSDDEYHYVPYFRGVIASAGGGKFSDGVIGTDDFLAFRKEWINRTSLTASQLVAINTDGDSMFPTIPENATVLIDKSKDTAKDGRIYVIRIGEQLYVKRTQWLPTGLRLISDNTIYDPIDLSKADLDSSDIEIYGQVVHISYDLPH</sequence>
<dbReference type="Proteomes" id="UP001163283">
    <property type="component" value="Chromosome"/>
</dbReference>
<dbReference type="RefSeq" id="WP_264675869.1">
    <property type="nucleotide sequence ID" value="NZ_CP087765.1"/>
</dbReference>
<evidence type="ECO:0000313" key="7">
    <source>
        <dbReference type="EMBL" id="UZA50561.1"/>
    </source>
</evidence>
<keyword evidence="9" id="KW-1185">Reference proteome</keyword>
<keyword evidence="3" id="KW-0804">Transcription</keyword>
<dbReference type="GeneID" id="77188439"/>
<dbReference type="InterPro" id="IPR036286">
    <property type="entry name" value="LexA/Signal_pep-like_sf"/>
</dbReference>
<dbReference type="Gene3D" id="2.10.109.10">
    <property type="entry name" value="Umud Fragment, subunit A"/>
    <property type="match status" value="1"/>
</dbReference>
<dbReference type="PANTHER" id="PTHR40661">
    <property type="match status" value="1"/>
</dbReference>
<dbReference type="InterPro" id="IPR001387">
    <property type="entry name" value="Cro/C1-type_HTH"/>
</dbReference>
<dbReference type="SUPFAM" id="SSF47413">
    <property type="entry name" value="lambda repressor-like DNA-binding domains"/>
    <property type="match status" value="1"/>
</dbReference>
<dbReference type="CDD" id="cd06529">
    <property type="entry name" value="S24_LexA-like"/>
    <property type="match status" value="1"/>
</dbReference>
<dbReference type="SUPFAM" id="SSF51306">
    <property type="entry name" value="LexA/Signal peptidase"/>
    <property type="match status" value="1"/>
</dbReference>
<gene>
    <name evidence="5" type="ORF">LP092_08140</name>
    <name evidence="6" type="ORF">LP092_15210</name>
    <name evidence="7" type="ORF">LP129_08385</name>
</gene>
<keyword evidence="1" id="KW-0805">Transcription regulation</keyword>
<geneLocation type="plasmid" evidence="6 9">
    <name>unnamed1</name>
</geneLocation>
<keyword evidence="2" id="KW-0238">DNA-binding</keyword>
<keyword evidence="6" id="KW-0614">Plasmid</keyword>
<dbReference type="InterPro" id="IPR015927">
    <property type="entry name" value="Peptidase_S24_S26A/B/C"/>
</dbReference>
<proteinExistence type="predicted"/>
<dbReference type="EMBL" id="CP087831">
    <property type="protein sequence ID" value="UZA04825.1"/>
    <property type="molecule type" value="Genomic_DNA"/>
</dbReference>
<dbReference type="AlphaFoldDB" id="A0AAQ2QCY1"/>
<evidence type="ECO:0000256" key="2">
    <source>
        <dbReference type="ARBA" id="ARBA00023125"/>
    </source>
</evidence>
<evidence type="ECO:0000313" key="9">
    <source>
        <dbReference type="Proteomes" id="UP001163632"/>
    </source>
</evidence>
<evidence type="ECO:0000313" key="5">
    <source>
        <dbReference type="EMBL" id="UZA01974.1"/>
    </source>
</evidence>
<evidence type="ECO:0000259" key="4">
    <source>
        <dbReference type="PROSITE" id="PS50943"/>
    </source>
</evidence>
<dbReference type="SMART" id="SM00530">
    <property type="entry name" value="HTH_XRE"/>
    <property type="match status" value="1"/>
</dbReference>
<evidence type="ECO:0000313" key="8">
    <source>
        <dbReference type="Proteomes" id="UP001163283"/>
    </source>
</evidence>
<evidence type="ECO:0000313" key="6">
    <source>
        <dbReference type="EMBL" id="UZA04825.1"/>
    </source>
</evidence>
<dbReference type="InterPro" id="IPR039418">
    <property type="entry name" value="LexA-like"/>
</dbReference>
<feature type="domain" description="HTH cro/C1-type" evidence="4">
    <location>
        <begin position="10"/>
        <end position="64"/>
    </location>
</feature>
<dbReference type="Pfam" id="PF00717">
    <property type="entry name" value="Peptidase_S24"/>
    <property type="match status" value="1"/>
</dbReference>
<reference evidence="7 8" key="1">
    <citation type="journal article" date="2022" name="BMC Microbiol.">
        <title>Whole genome sequencing of Moraxella bovis strains from North America reveals two genotypes with different genetic determinants.</title>
        <authorList>
            <person name="Wynn E.L."/>
            <person name="Hille M.M."/>
            <person name="Loy J.D."/>
            <person name="Schuller G."/>
            <person name="Kuhn K.L."/>
            <person name="Dickey A.M."/>
            <person name="Bono J.L."/>
            <person name="Clawson M.L."/>
        </authorList>
    </citation>
    <scope>NUCLEOTIDE SEQUENCE [LARGE SCALE GENOMIC DNA]</scope>
    <source>
        <strain evidence="5">SAM102599</strain>
        <strain evidence="7 8">SAM57978</strain>
        <plasmid evidence="6 9">unnamed1</plasmid>
    </source>
</reference>